<organism evidence="1 2">
    <name type="scientific">Photobacterium damselae</name>
    <dbReference type="NCBI Taxonomy" id="38293"/>
    <lineage>
        <taxon>Bacteria</taxon>
        <taxon>Pseudomonadati</taxon>
        <taxon>Pseudomonadota</taxon>
        <taxon>Gammaproteobacteria</taxon>
        <taxon>Vibrionales</taxon>
        <taxon>Vibrionaceae</taxon>
        <taxon>Photobacterium</taxon>
    </lineage>
</organism>
<evidence type="ECO:0000313" key="2">
    <source>
        <dbReference type="Proteomes" id="UP000251647"/>
    </source>
</evidence>
<dbReference type="RefSeq" id="WP_005301668.1">
    <property type="nucleotide sequence ID" value="NZ_UATL01000001.1"/>
</dbReference>
<gene>
    <name evidence="1" type="ORF">NCTC11647_00106</name>
</gene>
<name>A0A2T3QEJ7_PHODM</name>
<dbReference type="OrthoDB" id="5815838at2"/>
<dbReference type="Proteomes" id="UP000251647">
    <property type="component" value="Unassembled WGS sequence"/>
</dbReference>
<sequence length="193" mass="21378">MTNHHHNHCCGHHGHDNHDHNCSVSLQLGQVVEQHPFQFDDGAMIELCRRDLGNEIFIGLGGLTRAEIETLTTAPVELGLLATEAGGCLIVVKIGDIVLDVQFNAAAIPDEHYQAEINSQVTLLALDTHTKELKVKRDIELTNELVAQLTRLTARQRTEETNQINAENAHLLNTLTPEQLAEKITLVELANHK</sequence>
<evidence type="ECO:0000313" key="1">
    <source>
        <dbReference type="EMBL" id="SPY27087.1"/>
    </source>
</evidence>
<dbReference type="AlphaFoldDB" id="A0A2T3QEJ7"/>
<accession>A0A2T3QEJ7</accession>
<reference evidence="1 2" key="1">
    <citation type="submission" date="2018-06" db="EMBL/GenBank/DDBJ databases">
        <authorList>
            <consortium name="Pathogen Informatics"/>
            <person name="Doyle S."/>
        </authorList>
    </citation>
    <scope>NUCLEOTIDE SEQUENCE [LARGE SCALE GENOMIC DNA]</scope>
    <source>
        <strain evidence="1 2">NCTC11647</strain>
    </source>
</reference>
<dbReference type="EMBL" id="UATL01000001">
    <property type="protein sequence ID" value="SPY27087.1"/>
    <property type="molecule type" value="Genomic_DNA"/>
</dbReference>
<protein>
    <submittedName>
        <fullName evidence="1">Uncharacterized protein</fullName>
    </submittedName>
</protein>
<proteinExistence type="predicted"/>